<accession>A0ABT4BEC2</accession>
<evidence type="ECO:0000313" key="2">
    <source>
        <dbReference type="Proteomes" id="UP001151002"/>
    </source>
</evidence>
<protein>
    <submittedName>
        <fullName evidence="1">Uncharacterized protein</fullName>
    </submittedName>
</protein>
<reference evidence="1" key="1">
    <citation type="submission" date="2022-11" db="EMBL/GenBank/DDBJ databases">
        <authorList>
            <person name="Somphong A."/>
            <person name="Phongsopitanun W."/>
        </authorList>
    </citation>
    <scope>NUCLEOTIDE SEQUENCE</scope>
    <source>
        <strain evidence="1">Pm04-4</strain>
    </source>
</reference>
<name>A0ABT4BEC2_9ACTN</name>
<gene>
    <name evidence="1" type="ORF">OWR29_43420</name>
</gene>
<dbReference type="Proteomes" id="UP001151002">
    <property type="component" value="Unassembled WGS sequence"/>
</dbReference>
<comment type="caution">
    <text evidence="1">The sequence shown here is derived from an EMBL/GenBank/DDBJ whole genome shotgun (WGS) entry which is preliminary data.</text>
</comment>
<dbReference type="EMBL" id="JAPNTZ010000022">
    <property type="protein sequence ID" value="MCY1144890.1"/>
    <property type="molecule type" value="Genomic_DNA"/>
</dbReference>
<organism evidence="1 2">
    <name type="scientific">Paractinoplanes pyxinae</name>
    <dbReference type="NCBI Taxonomy" id="2997416"/>
    <lineage>
        <taxon>Bacteria</taxon>
        <taxon>Bacillati</taxon>
        <taxon>Actinomycetota</taxon>
        <taxon>Actinomycetes</taxon>
        <taxon>Micromonosporales</taxon>
        <taxon>Micromonosporaceae</taxon>
        <taxon>Paractinoplanes</taxon>
    </lineage>
</organism>
<dbReference type="RefSeq" id="WP_267569480.1">
    <property type="nucleotide sequence ID" value="NZ_JAPNTZ010000022.1"/>
</dbReference>
<evidence type="ECO:0000313" key="1">
    <source>
        <dbReference type="EMBL" id="MCY1144890.1"/>
    </source>
</evidence>
<keyword evidence="2" id="KW-1185">Reference proteome</keyword>
<proteinExistence type="predicted"/>
<sequence>MGNLESVLTGVPYDVVLAQPRHGKAVTDVSGEVEHVVVAVTDTLRDALAAASHDTLYDAAVRLAATEELAGFEPAGIADFLHRLAALARRADGWHLYCYWSL</sequence>